<gene>
    <name evidence="1" type="ORF">K435DRAFT_141370</name>
</gene>
<name>A0A4S8KMD0_DENBC</name>
<accession>A0A4S8KMD0</accession>
<dbReference type="OrthoDB" id="3213671at2759"/>
<protein>
    <submittedName>
        <fullName evidence="1">Uncharacterized protein</fullName>
    </submittedName>
</protein>
<proteinExistence type="predicted"/>
<evidence type="ECO:0000313" key="1">
    <source>
        <dbReference type="EMBL" id="THU76641.1"/>
    </source>
</evidence>
<reference evidence="1 2" key="1">
    <citation type="journal article" date="2019" name="Nat. Ecol. Evol.">
        <title>Megaphylogeny resolves global patterns of mushroom evolution.</title>
        <authorList>
            <person name="Varga T."/>
            <person name="Krizsan K."/>
            <person name="Foldi C."/>
            <person name="Dima B."/>
            <person name="Sanchez-Garcia M."/>
            <person name="Sanchez-Ramirez S."/>
            <person name="Szollosi G.J."/>
            <person name="Szarkandi J.G."/>
            <person name="Papp V."/>
            <person name="Albert L."/>
            <person name="Andreopoulos W."/>
            <person name="Angelini C."/>
            <person name="Antonin V."/>
            <person name="Barry K.W."/>
            <person name="Bougher N.L."/>
            <person name="Buchanan P."/>
            <person name="Buyck B."/>
            <person name="Bense V."/>
            <person name="Catcheside P."/>
            <person name="Chovatia M."/>
            <person name="Cooper J."/>
            <person name="Damon W."/>
            <person name="Desjardin D."/>
            <person name="Finy P."/>
            <person name="Geml J."/>
            <person name="Haridas S."/>
            <person name="Hughes K."/>
            <person name="Justo A."/>
            <person name="Karasinski D."/>
            <person name="Kautmanova I."/>
            <person name="Kiss B."/>
            <person name="Kocsube S."/>
            <person name="Kotiranta H."/>
            <person name="LaButti K.M."/>
            <person name="Lechner B.E."/>
            <person name="Liimatainen K."/>
            <person name="Lipzen A."/>
            <person name="Lukacs Z."/>
            <person name="Mihaltcheva S."/>
            <person name="Morgado L.N."/>
            <person name="Niskanen T."/>
            <person name="Noordeloos M.E."/>
            <person name="Ohm R.A."/>
            <person name="Ortiz-Santana B."/>
            <person name="Ovrebo C."/>
            <person name="Racz N."/>
            <person name="Riley R."/>
            <person name="Savchenko A."/>
            <person name="Shiryaev A."/>
            <person name="Soop K."/>
            <person name="Spirin V."/>
            <person name="Szebenyi C."/>
            <person name="Tomsovsky M."/>
            <person name="Tulloss R.E."/>
            <person name="Uehling J."/>
            <person name="Grigoriev I.V."/>
            <person name="Vagvolgyi C."/>
            <person name="Papp T."/>
            <person name="Martin F.M."/>
            <person name="Miettinen O."/>
            <person name="Hibbett D.S."/>
            <person name="Nagy L.G."/>
        </authorList>
    </citation>
    <scope>NUCLEOTIDE SEQUENCE [LARGE SCALE GENOMIC DNA]</scope>
    <source>
        <strain evidence="1 2">CBS 962.96</strain>
    </source>
</reference>
<evidence type="ECO:0000313" key="2">
    <source>
        <dbReference type="Proteomes" id="UP000297245"/>
    </source>
</evidence>
<sequence>MQGKDLLNSKLIPGITMRGVVPIFYLLEVTRELMDALQSGTYPMQETCLRKCIPPVRSPDQYSQFGMRRLEDRKVVLKCFEAFKKFLVVDP</sequence>
<organism evidence="1 2">
    <name type="scientific">Dendrothele bispora (strain CBS 962.96)</name>
    <dbReference type="NCBI Taxonomy" id="1314807"/>
    <lineage>
        <taxon>Eukaryota</taxon>
        <taxon>Fungi</taxon>
        <taxon>Dikarya</taxon>
        <taxon>Basidiomycota</taxon>
        <taxon>Agaricomycotina</taxon>
        <taxon>Agaricomycetes</taxon>
        <taxon>Agaricomycetidae</taxon>
        <taxon>Agaricales</taxon>
        <taxon>Agaricales incertae sedis</taxon>
        <taxon>Dendrothele</taxon>
    </lineage>
</organism>
<dbReference type="AlphaFoldDB" id="A0A4S8KMD0"/>
<keyword evidence="2" id="KW-1185">Reference proteome</keyword>
<dbReference type="Proteomes" id="UP000297245">
    <property type="component" value="Unassembled WGS sequence"/>
</dbReference>
<dbReference type="EMBL" id="ML180789">
    <property type="protein sequence ID" value="THU76641.1"/>
    <property type="molecule type" value="Genomic_DNA"/>
</dbReference>